<proteinExistence type="predicted"/>
<organism evidence="1 2">
    <name type="scientific">Smallanthus sonchifolius</name>
    <dbReference type="NCBI Taxonomy" id="185202"/>
    <lineage>
        <taxon>Eukaryota</taxon>
        <taxon>Viridiplantae</taxon>
        <taxon>Streptophyta</taxon>
        <taxon>Embryophyta</taxon>
        <taxon>Tracheophyta</taxon>
        <taxon>Spermatophyta</taxon>
        <taxon>Magnoliopsida</taxon>
        <taxon>eudicotyledons</taxon>
        <taxon>Gunneridae</taxon>
        <taxon>Pentapetalae</taxon>
        <taxon>asterids</taxon>
        <taxon>campanulids</taxon>
        <taxon>Asterales</taxon>
        <taxon>Asteraceae</taxon>
        <taxon>Asteroideae</taxon>
        <taxon>Heliantheae alliance</taxon>
        <taxon>Millerieae</taxon>
        <taxon>Smallanthus</taxon>
    </lineage>
</organism>
<name>A0ACB9CAH2_9ASTR</name>
<dbReference type="EMBL" id="CM042038">
    <property type="protein sequence ID" value="KAI3731297.1"/>
    <property type="molecule type" value="Genomic_DNA"/>
</dbReference>
<evidence type="ECO:0000313" key="2">
    <source>
        <dbReference type="Proteomes" id="UP001056120"/>
    </source>
</evidence>
<protein>
    <submittedName>
        <fullName evidence="1">Uncharacterized protein</fullName>
    </submittedName>
</protein>
<reference evidence="1 2" key="2">
    <citation type="journal article" date="2022" name="Mol. Ecol. Resour.">
        <title>The genomes of chicory, endive, great burdock and yacon provide insights into Asteraceae paleo-polyploidization history and plant inulin production.</title>
        <authorList>
            <person name="Fan W."/>
            <person name="Wang S."/>
            <person name="Wang H."/>
            <person name="Wang A."/>
            <person name="Jiang F."/>
            <person name="Liu H."/>
            <person name="Zhao H."/>
            <person name="Xu D."/>
            <person name="Zhang Y."/>
        </authorList>
    </citation>
    <scope>NUCLEOTIDE SEQUENCE [LARGE SCALE GENOMIC DNA]</scope>
    <source>
        <strain evidence="2">cv. Yunnan</strain>
        <tissue evidence="1">Leaves</tissue>
    </source>
</reference>
<reference evidence="2" key="1">
    <citation type="journal article" date="2022" name="Mol. Ecol. Resour.">
        <title>The genomes of chicory, endive, great burdock and yacon provide insights into Asteraceae palaeo-polyploidization history and plant inulin production.</title>
        <authorList>
            <person name="Fan W."/>
            <person name="Wang S."/>
            <person name="Wang H."/>
            <person name="Wang A."/>
            <person name="Jiang F."/>
            <person name="Liu H."/>
            <person name="Zhao H."/>
            <person name="Xu D."/>
            <person name="Zhang Y."/>
        </authorList>
    </citation>
    <scope>NUCLEOTIDE SEQUENCE [LARGE SCALE GENOMIC DNA]</scope>
    <source>
        <strain evidence="2">cv. Yunnan</strain>
    </source>
</reference>
<comment type="caution">
    <text evidence="1">The sequence shown here is derived from an EMBL/GenBank/DDBJ whole genome shotgun (WGS) entry which is preliminary data.</text>
</comment>
<gene>
    <name evidence="1" type="ORF">L1987_62485</name>
</gene>
<evidence type="ECO:0000313" key="1">
    <source>
        <dbReference type="EMBL" id="KAI3731297.1"/>
    </source>
</evidence>
<sequence length="109" mass="12374">MAREYGPLISLCFGKQLVVIASTPEAAMGVLKTQDRFLSSRVVPTAFQQPSLLPHSFIWSECNQTWKNLRTLCRTEMFSAKALEAQSILREQKIGRMLDFLHSKQGQVM</sequence>
<keyword evidence="2" id="KW-1185">Reference proteome</keyword>
<dbReference type="Proteomes" id="UP001056120">
    <property type="component" value="Linkage Group LG21"/>
</dbReference>
<accession>A0ACB9CAH2</accession>